<feature type="transmembrane region" description="Helical" evidence="8">
    <location>
        <begin position="601"/>
        <end position="627"/>
    </location>
</feature>
<dbReference type="InterPro" id="IPR027359">
    <property type="entry name" value="Volt_channel_dom_sf"/>
</dbReference>
<keyword evidence="6" id="KW-0407">Ion channel</keyword>
<feature type="transmembrane region" description="Helical" evidence="8">
    <location>
        <begin position="1015"/>
        <end position="1039"/>
    </location>
</feature>
<dbReference type="PANTHER" id="PTHR46141">
    <property type="entry name" value="SODIUM LEAK CHANNEL NON-SELECTIVE PROTEIN"/>
    <property type="match status" value="1"/>
</dbReference>
<keyword evidence="3 8" id="KW-1133">Transmembrane helix</keyword>
<protein>
    <recommendedName>
        <fullName evidence="9">Ion transport domain-containing protein</fullName>
    </recommendedName>
</protein>
<feature type="binding site" evidence="5">
    <location>
        <position position="1247"/>
    </location>
    <ligand>
        <name>Ca(2+)</name>
        <dbReference type="ChEBI" id="CHEBI:29108"/>
    </ligand>
</feature>
<dbReference type="FunFam" id="1.20.120.350:FF:000030">
    <property type="entry name" value="sodium leak channel non-selective protein"/>
    <property type="match status" value="1"/>
</dbReference>
<evidence type="ECO:0000256" key="2">
    <source>
        <dbReference type="ARBA" id="ARBA00022692"/>
    </source>
</evidence>
<dbReference type="GO" id="GO:0046872">
    <property type="term" value="F:metal ion binding"/>
    <property type="evidence" value="ECO:0007669"/>
    <property type="project" value="UniProtKB-KW"/>
</dbReference>
<evidence type="ECO:0000256" key="8">
    <source>
        <dbReference type="SAM" id="Phobius"/>
    </source>
</evidence>
<feature type="domain" description="Ion transport" evidence="9">
    <location>
        <begin position="620"/>
        <end position="679"/>
    </location>
</feature>
<feature type="domain" description="Ion transport" evidence="9">
    <location>
        <begin position="406"/>
        <end position="615"/>
    </location>
</feature>
<feature type="transmembrane region" description="Helical" evidence="8">
    <location>
        <begin position="1377"/>
        <end position="1396"/>
    </location>
</feature>
<dbReference type="FunFam" id="1.10.238.10:FF:000080">
    <property type="entry name" value="Sodium leak channel non-selective protein"/>
    <property type="match status" value="1"/>
</dbReference>
<evidence type="ECO:0000259" key="9">
    <source>
        <dbReference type="Pfam" id="PF00520"/>
    </source>
</evidence>
<feature type="transmembrane region" description="Helical" evidence="8">
    <location>
        <begin position="1151"/>
        <end position="1170"/>
    </location>
</feature>
<comment type="caution">
    <text evidence="10">The sequence shown here is derived from an EMBL/GenBank/DDBJ whole genome shotgun (WGS) entry which is preliminary data.</text>
</comment>
<keyword evidence="5" id="KW-0479">Metal-binding</keyword>
<feature type="transmembrane region" description="Helical" evidence="8">
    <location>
        <begin position="647"/>
        <end position="675"/>
    </location>
</feature>
<feature type="transmembrane region" description="Helical" evidence="8">
    <location>
        <begin position="1408"/>
        <end position="1427"/>
    </location>
</feature>
<dbReference type="Gene3D" id="1.20.120.350">
    <property type="entry name" value="Voltage-gated potassium channels. Chain C"/>
    <property type="match status" value="4"/>
</dbReference>
<keyword evidence="6" id="KW-0851">Voltage-gated channel</keyword>
<dbReference type="InterPro" id="IPR028823">
    <property type="entry name" value="NALCN"/>
</dbReference>
<sequence>MLQLRKTSNQRSGEGGGIPLTVIDENNSAANPISLNQNLINLQAQQFDDAINNQLNLEWIYKPWVQQIVRTCALCSFISICANTPETFKNYKIVMYATYAIDLISSLVFTVEMIAKIKIRGLFKGDSAYIFDRWCQFDGLMVFFHIISVILQTFELSGQKKLYWSLFRCPRPLILIRVIRSLLKFRLPKNRINSILQRSSSQIYNVTIFFLFFMALYGILGVQFFGKLISHCVKNTTDPNETKISDFMIPDTYCSPKGPEFGFQCPIGMKCVEIDLTKSERGFNGFDEIITSIFTVYEAASQEGWVFLMYRATDSLPSWKAYFYFFSMIFFLAWLVKNVFIAVIIETFAEIRVQFQQMWGARGHETKLEQNQVLEWTDEGLKLVSVNENKSQGFAPSCFQKILRSSLFNMTMLLLVLANAIITANLKHTHKEAIDKRVLKNFYNTEVVFTLLFDFECLFKIVCLGFKSYIQRSIYKFEFILAVFTTLRLIPGLYQTELTYFQVLRIFRLIKSSPMLEDFVNKIFGPGKKLGSLIIFTMCLLIITSCVSMQLFCFIGSKDYKKFDTFDQALMSQFAIITNEGWTETMYETMRAIGENLELHYYTYFIPIYFIFSHMFCSLAFMTMFQILTQKGWLDIMHSTMTQSQKFYPLVAIYFISYHLFVTLILLSLFVAVILDNLELDEDVKKIKQLKMREQSAETQETLPWRLRIFEKFSNQPQLVSLKRIPNEFETPKIRESFMRQFLENDINLIESSQKKNLSNQKNPEIITNEIGGVEKFKSRISIRSKSKSGQNSSFLESINENPLVNSSNKKDTQDSTLFRRRKITTPNAHAAQLRVVNNLRMQRASRYSIKKLAINNIVDNSNYQRLFTNDPNYQFPIAGINDNSKPTSDKPLYNPLNSERIRNIQTINRNGIISNLNPKARNTQNTLNGLNGSNGIDFKIFQFKKQQAELKRNQLEDDLKENHPYFDKPLFSVGRDSSFRKFCQMIIEARYQRPQIHREQNTTVKDQYKQFYKILGLVSYLDWIMVAMTIQSCIGMMFETPTRRLVDTVPLQIVEYIFVISMSIEMTLKVCAYGLFFTPNAVVKDFTGVLDLFIFSVSVMFLYLSPKEVVANSPAQMIMLLRCLRPLRIFTLVPHMRKVIYELCRGFKEILLVSILLVVLMFVFANYGIQMYGGKLARCNDAKILDKKNCTGMYKRTLFVTKLKLQGESSRHPSIWVPRVWSNPYNFNFDSIGTSMLALFEVLSLEGWLEVRDVIIERMGPRHAIFVHVFVFIGTLIGLTLFVGVVITNYSENKGTALLTVDQRRWLDLKGRIKLAQPLHIPPRPENSKFRGFIFDITQHKNFKRFSAFLVLLNCGLLSVPWRVDVLHTKPLATLAAIFTFLFLIEAAMKAIALGPMGYWQSRRNRFDLFVTILGLIWIIMHFVSFGKKELEELSNSFGFGVIVLRFFTIAGKHATLKMLMLTIIVSFFKSFFIIVGMFLLMLVYAFSGVILFGCVKSGHDLGRHANFRSSPNAIVLLLRIVTGEDWNKIMHDCMVAPPACTKGKNYWESDCGNFTAALLYFCSFYVIITYIVLNLLVAIIMENFSLFYSNEEDALLSYSDIRHFQIVWNIVDTNRKGVIPCRRVKFLLRLLRGRLEVDLEKDRLLFKHMCYEIERLNNGNDVTFHDVLSMLSYRSVDIRKSLKLEELIAREELEYQIEEEVAKQTIRNWLDKCLRRMRERGRPNSKQINKQNDIAIFKEQMGARQILNSQRLPSPPAALNQNPNQSHLAFFPSPLKSNSQVEQLSDKKALKSTTSIGIEKRELPSNSSDNENKKMSYTDLTSPQIKIVPSNPTKLKKKNTLDRQSQIISEEKLKKKNMFLMESQTMTTDVKNWWKSTIDQNNIFTNKSEF</sequence>
<dbReference type="Proteomes" id="UP000663879">
    <property type="component" value="Unassembled WGS sequence"/>
</dbReference>
<dbReference type="SUPFAM" id="SSF81324">
    <property type="entry name" value="Voltage-gated potassium channels"/>
    <property type="match status" value="4"/>
</dbReference>
<keyword evidence="6" id="KW-0109">Calcium transport</keyword>
<feature type="domain" description="Ion transport" evidence="9">
    <location>
        <begin position="1020"/>
        <end position="1295"/>
    </location>
</feature>
<evidence type="ECO:0000256" key="6">
    <source>
        <dbReference type="RuleBase" id="RU003808"/>
    </source>
</evidence>
<feature type="domain" description="Ion transport" evidence="9">
    <location>
        <begin position="1341"/>
        <end position="1593"/>
    </location>
</feature>
<feature type="transmembrane region" description="Helical" evidence="8">
    <location>
        <begin position="321"/>
        <end position="345"/>
    </location>
</feature>
<keyword evidence="6" id="KW-0813">Transport</keyword>
<dbReference type="GO" id="GO:0032230">
    <property type="term" value="P:positive regulation of synaptic transmission, GABAergic"/>
    <property type="evidence" value="ECO:0007669"/>
    <property type="project" value="TreeGrafter"/>
</dbReference>
<dbReference type="PANTHER" id="PTHR46141:SF1">
    <property type="entry name" value="SODIUM LEAK CHANNEL NALCN"/>
    <property type="match status" value="1"/>
</dbReference>
<keyword evidence="6" id="KW-0406">Ion transport</keyword>
<comment type="similarity">
    <text evidence="6">Belongs to the calcium channel alpha-1 subunit (TC 1.A.1.11) family.</text>
</comment>
<proteinExistence type="inferred from homology"/>
<evidence type="ECO:0000256" key="4">
    <source>
        <dbReference type="ARBA" id="ARBA00023136"/>
    </source>
</evidence>
<dbReference type="GO" id="GO:0032224">
    <property type="term" value="P:positive regulation of synaptic transmission, cholinergic"/>
    <property type="evidence" value="ECO:0007669"/>
    <property type="project" value="TreeGrafter"/>
</dbReference>
<feature type="domain" description="Ion transport" evidence="9">
    <location>
        <begin position="63"/>
        <end position="354"/>
    </location>
</feature>
<dbReference type="InterPro" id="IPR002077">
    <property type="entry name" value="VDCCAlpha1"/>
</dbReference>
<keyword evidence="2 8" id="KW-0812">Transmembrane</keyword>
<gene>
    <name evidence="10" type="ORF">OXX778_LOCUS1957</name>
</gene>
<feature type="transmembrane region" description="Helical" evidence="8">
    <location>
        <begin position="447"/>
        <end position="466"/>
    </location>
</feature>
<feature type="transmembrane region" description="Helical" evidence="8">
    <location>
        <begin position="93"/>
        <end position="114"/>
    </location>
</feature>
<organism evidence="10 11">
    <name type="scientific">Brachionus calyciflorus</name>
    <dbReference type="NCBI Taxonomy" id="104777"/>
    <lineage>
        <taxon>Eukaryota</taxon>
        <taxon>Metazoa</taxon>
        <taxon>Spiralia</taxon>
        <taxon>Gnathifera</taxon>
        <taxon>Rotifera</taxon>
        <taxon>Eurotatoria</taxon>
        <taxon>Monogononta</taxon>
        <taxon>Pseudotrocha</taxon>
        <taxon>Ploima</taxon>
        <taxon>Brachionidae</taxon>
        <taxon>Brachionus</taxon>
    </lineage>
</organism>
<feature type="transmembrane region" description="Helical" evidence="8">
    <location>
        <begin position="1473"/>
        <end position="1495"/>
    </location>
</feature>
<comment type="subcellular location">
    <subcellularLocation>
        <location evidence="1 6">Membrane</location>
        <topology evidence="1 6">Multi-pass membrane protein</topology>
    </subcellularLocation>
</comment>
<feature type="transmembrane region" description="Helical" evidence="8">
    <location>
        <begin position="473"/>
        <end position="494"/>
    </location>
</feature>
<dbReference type="Pfam" id="PF00520">
    <property type="entry name" value="Ion_trans"/>
    <property type="match status" value="5"/>
</dbReference>
<feature type="transmembrane region" description="Helical" evidence="8">
    <location>
        <begin position="203"/>
        <end position="225"/>
    </location>
</feature>
<evidence type="ECO:0000256" key="7">
    <source>
        <dbReference type="SAM" id="MobiDB-lite"/>
    </source>
</evidence>
<dbReference type="EMBL" id="CAJNOC010000140">
    <property type="protein sequence ID" value="CAF0718548.1"/>
    <property type="molecule type" value="Genomic_DNA"/>
</dbReference>
<evidence type="ECO:0000313" key="10">
    <source>
        <dbReference type="EMBL" id="CAF0718548.1"/>
    </source>
</evidence>
<keyword evidence="5 6" id="KW-0106">Calcium</keyword>
<feature type="region of interest" description="Disordered" evidence="7">
    <location>
        <begin position="1786"/>
        <end position="1818"/>
    </location>
</feature>
<dbReference type="GO" id="GO:0005245">
    <property type="term" value="F:voltage-gated calcium channel activity"/>
    <property type="evidence" value="ECO:0007669"/>
    <property type="project" value="InterPro"/>
</dbReference>
<evidence type="ECO:0000256" key="3">
    <source>
        <dbReference type="ARBA" id="ARBA00022989"/>
    </source>
</evidence>
<dbReference type="OrthoDB" id="10069766at2759"/>
<reference evidence="10" key="1">
    <citation type="submission" date="2021-02" db="EMBL/GenBank/DDBJ databases">
        <authorList>
            <person name="Nowell W R."/>
        </authorList>
    </citation>
    <scope>NUCLEOTIDE SEQUENCE</scope>
    <source>
        <strain evidence="10">Ploen Becks lab</strain>
    </source>
</reference>
<feature type="transmembrane region" description="Helical" evidence="8">
    <location>
        <begin position="1559"/>
        <end position="1582"/>
    </location>
</feature>
<keyword evidence="11" id="KW-1185">Reference proteome</keyword>
<accession>A0A813MDY4</accession>
<feature type="binding site" evidence="5">
    <location>
        <position position="580"/>
    </location>
    <ligand>
        <name>Ca(2+)</name>
        <dbReference type="ChEBI" id="CHEBI:29108"/>
    </ligand>
</feature>
<feature type="transmembrane region" description="Helical" evidence="8">
    <location>
        <begin position="1439"/>
        <end position="1461"/>
    </location>
</feature>
<name>A0A813MDY4_9BILA</name>
<feature type="transmembrane region" description="Helical" evidence="8">
    <location>
        <begin position="533"/>
        <end position="555"/>
    </location>
</feature>
<feature type="transmembrane region" description="Helical" evidence="8">
    <location>
        <begin position="1089"/>
        <end position="1106"/>
    </location>
</feature>
<dbReference type="GO" id="GO:0005891">
    <property type="term" value="C:voltage-gated calcium channel complex"/>
    <property type="evidence" value="ECO:0007669"/>
    <property type="project" value="InterPro"/>
</dbReference>
<dbReference type="FunFam" id="1.10.287.70:FF:000061">
    <property type="entry name" value="Sodium leak channel non-selective protein"/>
    <property type="match status" value="1"/>
</dbReference>
<dbReference type="PRINTS" id="PR00167">
    <property type="entry name" value="CACHANNEL"/>
</dbReference>
<evidence type="ECO:0000313" key="11">
    <source>
        <dbReference type="Proteomes" id="UP000663879"/>
    </source>
</evidence>
<feature type="transmembrane region" description="Helical" evidence="8">
    <location>
        <begin position="1054"/>
        <end position="1077"/>
    </location>
</feature>
<dbReference type="Gene3D" id="1.10.287.70">
    <property type="match status" value="5"/>
</dbReference>
<feature type="binding site" evidence="5">
    <location>
        <position position="303"/>
    </location>
    <ligand>
        <name>Ca(2+)</name>
        <dbReference type="ChEBI" id="CHEBI:29108"/>
    </ligand>
</feature>
<dbReference type="InterPro" id="IPR005821">
    <property type="entry name" value="Ion_trans_dom"/>
</dbReference>
<evidence type="ECO:0000256" key="5">
    <source>
        <dbReference type="PIRSR" id="PIRSR602077-1"/>
    </source>
</evidence>
<keyword evidence="4 8" id="KW-0472">Membrane</keyword>
<feature type="transmembrane region" description="Helical" evidence="8">
    <location>
        <begin position="1266"/>
        <end position="1288"/>
    </location>
</feature>
<evidence type="ECO:0000256" key="1">
    <source>
        <dbReference type="ARBA" id="ARBA00004141"/>
    </source>
</evidence>
<feature type="transmembrane region" description="Helical" evidence="8">
    <location>
        <begin position="407"/>
        <end position="427"/>
    </location>
</feature>
<feature type="transmembrane region" description="Helical" evidence="8">
    <location>
        <begin position="134"/>
        <end position="151"/>
    </location>
</feature>
<dbReference type="Gene3D" id="1.10.238.10">
    <property type="entry name" value="EF-hand"/>
    <property type="match status" value="1"/>
</dbReference>
<keyword evidence="6" id="KW-0107">Calcium channel</keyword>
<feature type="transmembrane region" description="Helical" evidence="8">
    <location>
        <begin position="1347"/>
        <end position="1365"/>
    </location>
</feature>